<dbReference type="Pfam" id="PF11151">
    <property type="entry name" value="DUF2929"/>
    <property type="match status" value="1"/>
</dbReference>
<gene>
    <name evidence="2" type="ORF">HNQ45_000712</name>
</gene>
<reference evidence="2 3" key="1">
    <citation type="submission" date="2020-08" db="EMBL/GenBank/DDBJ databases">
        <title>Genomic Encyclopedia of Type Strains, Phase IV (KMG-IV): sequencing the most valuable type-strain genomes for metagenomic binning, comparative biology and taxonomic classification.</title>
        <authorList>
            <person name="Goeker M."/>
        </authorList>
    </citation>
    <scope>NUCLEOTIDE SEQUENCE [LARGE SCALE GENOMIC DNA]</scope>
    <source>
        <strain evidence="2 3">DSM 19163</strain>
    </source>
</reference>
<dbReference type="AlphaFoldDB" id="A0A9Q2CYZ0"/>
<dbReference type="InterPro" id="IPR021324">
    <property type="entry name" value="DUF2929"/>
</dbReference>
<evidence type="ECO:0000313" key="3">
    <source>
        <dbReference type="Proteomes" id="UP000579136"/>
    </source>
</evidence>
<accession>A0A9Q2CYZ0</accession>
<dbReference type="EMBL" id="JACHHF010000003">
    <property type="protein sequence ID" value="MBB5175837.1"/>
    <property type="molecule type" value="Genomic_DNA"/>
</dbReference>
<feature type="transmembrane region" description="Helical" evidence="1">
    <location>
        <begin position="29"/>
        <end position="49"/>
    </location>
</feature>
<evidence type="ECO:0000313" key="2">
    <source>
        <dbReference type="EMBL" id="MBB5175837.1"/>
    </source>
</evidence>
<dbReference type="Proteomes" id="UP000579136">
    <property type="component" value="Unassembled WGS sequence"/>
</dbReference>
<dbReference type="RefSeq" id="WP_183673493.1">
    <property type="nucleotide sequence ID" value="NZ_CBCRYX010000002.1"/>
</dbReference>
<name>A0A9Q2CYZ0_9STAP</name>
<proteinExistence type="predicted"/>
<keyword evidence="1" id="KW-0472">Membrane</keyword>
<keyword evidence="1" id="KW-1133">Transmembrane helix</keyword>
<protein>
    <recommendedName>
        <fullName evidence="4">DUF2929 domain-containing protein</fullName>
    </recommendedName>
</protein>
<evidence type="ECO:0008006" key="4">
    <source>
        <dbReference type="Google" id="ProtNLM"/>
    </source>
</evidence>
<sequence>MRFIVTFVWAFLLTQMINFILNSLSGGGPLYPMIGVLFAVLITAVVFFLDMVMKPDPNYVKDEN</sequence>
<evidence type="ECO:0000256" key="1">
    <source>
        <dbReference type="SAM" id="Phobius"/>
    </source>
</evidence>
<keyword evidence="3" id="KW-1185">Reference proteome</keyword>
<keyword evidence="1" id="KW-0812">Transmembrane</keyword>
<comment type="caution">
    <text evidence="2">The sequence shown here is derived from an EMBL/GenBank/DDBJ whole genome shotgun (WGS) entry which is preliminary data.</text>
</comment>
<organism evidence="2 3">
    <name type="scientific">Nosocomiicoccus ampullae</name>
    <dbReference type="NCBI Taxonomy" id="489910"/>
    <lineage>
        <taxon>Bacteria</taxon>
        <taxon>Bacillati</taxon>
        <taxon>Bacillota</taxon>
        <taxon>Bacilli</taxon>
        <taxon>Bacillales</taxon>
        <taxon>Staphylococcaceae</taxon>
        <taxon>Nosocomiicoccus</taxon>
    </lineage>
</organism>